<proteinExistence type="predicted"/>
<gene>
    <name evidence="2" type="ORF">J2S73_002177</name>
</gene>
<dbReference type="AlphaFoldDB" id="A0AAE4AT46"/>
<feature type="chain" id="PRO_5042236809" evidence="1">
    <location>
        <begin position="24"/>
        <end position="109"/>
    </location>
</feature>
<evidence type="ECO:0000313" key="3">
    <source>
        <dbReference type="Proteomes" id="UP001229244"/>
    </source>
</evidence>
<organism evidence="2 3">
    <name type="scientific">Amorphus orientalis</name>
    <dbReference type="NCBI Taxonomy" id="649198"/>
    <lineage>
        <taxon>Bacteria</taxon>
        <taxon>Pseudomonadati</taxon>
        <taxon>Pseudomonadota</taxon>
        <taxon>Alphaproteobacteria</taxon>
        <taxon>Hyphomicrobiales</taxon>
        <taxon>Amorphaceae</taxon>
        <taxon>Amorphus</taxon>
    </lineage>
</organism>
<evidence type="ECO:0000256" key="1">
    <source>
        <dbReference type="SAM" id="SignalP"/>
    </source>
</evidence>
<name>A0AAE4AT46_9HYPH</name>
<dbReference type="Proteomes" id="UP001229244">
    <property type="component" value="Unassembled WGS sequence"/>
</dbReference>
<reference evidence="2" key="1">
    <citation type="submission" date="2023-07" db="EMBL/GenBank/DDBJ databases">
        <title>Genomic Encyclopedia of Type Strains, Phase IV (KMG-IV): sequencing the most valuable type-strain genomes for metagenomic binning, comparative biology and taxonomic classification.</title>
        <authorList>
            <person name="Goeker M."/>
        </authorList>
    </citation>
    <scope>NUCLEOTIDE SEQUENCE</scope>
    <source>
        <strain evidence="2">DSM 21202</strain>
    </source>
</reference>
<evidence type="ECO:0000313" key="2">
    <source>
        <dbReference type="EMBL" id="MDQ0315720.1"/>
    </source>
</evidence>
<comment type="caution">
    <text evidence="2">The sequence shown here is derived from an EMBL/GenBank/DDBJ whole genome shotgun (WGS) entry which is preliminary data.</text>
</comment>
<protein>
    <submittedName>
        <fullName evidence="2">Uncharacterized protein</fullName>
    </submittedName>
</protein>
<dbReference type="EMBL" id="JAUSUL010000002">
    <property type="protein sequence ID" value="MDQ0315720.1"/>
    <property type="molecule type" value="Genomic_DNA"/>
</dbReference>
<feature type="signal peptide" evidence="1">
    <location>
        <begin position="1"/>
        <end position="23"/>
    </location>
</feature>
<accession>A0AAE4AT46</accession>
<keyword evidence="1" id="KW-0732">Signal</keyword>
<dbReference type="RefSeq" id="WP_306885542.1">
    <property type="nucleotide sequence ID" value="NZ_JAUSUL010000002.1"/>
</dbReference>
<keyword evidence="3" id="KW-1185">Reference proteome</keyword>
<sequence>MRLGSVVVPVRGSAIGAFLTAVAAAMPASVAAQSDSASNAALGRKLMDVCVYDQFRRNGSSEGVASACKCAARRAAPSLQARQIERLQIGVPLTGDVRDEVYKALAACR</sequence>